<feature type="chain" id="PRO_5004906515" description="cellulase" evidence="8">
    <location>
        <begin position="22"/>
        <end position="745"/>
    </location>
</feature>
<keyword evidence="7" id="KW-0624">Polysaccharide degradation</keyword>
<keyword evidence="5" id="KW-0119">Carbohydrate metabolism</keyword>
<dbReference type="Pfam" id="PF18962">
    <property type="entry name" value="Por_Secre_tail"/>
    <property type="match status" value="1"/>
</dbReference>
<evidence type="ECO:0000259" key="9">
    <source>
        <dbReference type="SMART" id="SM00635"/>
    </source>
</evidence>
<evidence type="ECO:0000256" key="7">
    <source>
        <dbReference type="ARBA" id="ARBA00023326"/>
    </source>
</evidence>
<evidence type="ECO:0000256" key="6">
    <source>
        <dbReference type="ARBA" id="ARBA00023295"/>
    </source>
</evidence>
<dbReference type="NCBIfam" id="TIGR02543">
    <property type="entry name" value="List_Bact_rpt"/>
    <property type="match status" value="1"/>
</dbReference>
<sequence>MKKICLLLIVCVFLSITNAQIAKTNSSNSNTLKTATETCVKNYLTTKGNKLYDSGGKEVFLRGVNWFGFETAMGFFHGIWSRDHKSMLQQIKDQGFNCIRIPWNNAILTQDITGEINAYGVDPYTGVSPMNEEEATKSSPLEILDITVQWCQENNMKIILDNHSREPDGYMVEALWYTAKVSHQKWISDWVFMTERYKDYDAVIAMDINNEPHGAYGAGSRWGTGNPENDWRLAAQECGNAILAVNPDVLIMVEGTEEFGETSYWWGGNLQGAREYPVVLSNPNKLVYSPHEYGPTVHNQEWFSAPTFPDNLPDIWETNFNFLHTNNTSPLFFGEYGIRDAGGKDEIWFDKLIEYMGNKGHHWTFWCWNPNSGDTGGLLDNQWTNVVEWKMEKIRPYLADEIPNCQSSVSVPVQSVALTPAAVTLNETQEFVLTTSFTPSNASNKNVTYTSSNVAIATVDATGTVIAQSVGTATITVTSADGNYTATSLITVSNEVIPKYTLSVSTEGMGTVSISPDNTTYTEGSQVTLNANATEGYSFTGWSGDAAGTEANLNIVMDGDKVITAIFSASDEICDSPTPITLKYSQDGVGTFCWETAEDIGYMNSWNVDKLEVNGIDIANVYTSSFPDKINGKYYIQYQASVAWAHAEIDKNTTKSATQTTEVKNMATTDSFSFYPNPVEHQITIVANTDIICYEIFNILGKKVFVKKVNGANKINLQPELASGIYILKALKKSGSSESKMLIVK</sequence>
<dbReference type="eggNOG" id="COG2730">
    <property type="taxonomic scope" value="Bacteria"/>
</dbReference>
<evidence type="ECO:0000256" key="2">
    <source>
        <dbReference type="ARBA" id="ARBA00012601"/>
    </source>
</evidence>
<reference evidence="10 11" key="1">
    <citation type="journal article" date="2014" name="Genome Announc.">
        <title>Draft Genome Sequence of Cytophaga fermentans JCM 21142T, a Facultative Anaerobe Isolated from Marine Mud.</title>
        <authorList>
            <person name="Starns D."/>
            <person name="Oshima K."/>
            <person name="Suda W."/>
            <person name="Iino T."/>
            <person name="Yuki M."/>
            <person name="Inoue J."/>
            <person name="Kitamura K."/>
            <person name="Iida T."/>
            <person name="Darby A."/>
            <person name="Hattori M."/>
            <person name="Ohkuma M."/>
        </authorList>
    </citation>
    <scope>NUCLEOTIDE SEQUENCE [LARGE SCALE GENOMIC DNA]</scope>
    <source>
        <strain evidence="10 11">JCM 21142</strain>
    </source>
</reference>
<dbReference type="Gene3D" id="3.20.20.80">
    <property type="entry name" value="Glycosidases"/>
    <property type="match status" value="1"/>
</dbReference>
<dbReference type="InterPro" id="IPR001547">
    <property type="entry name" value="Glyco_hydro_5"/>
</dbReference>
<dbReference type="InterPro" id="IPR044060">
    <property type="entry name" value="Bacterial_rp_domain"/>
</dbReference>
<dbReference type="GO" id="GO:0008810">
    <property type="term" value="F:cellulase activity"/>
    <property type="evidence" value="ECO:0007669"/>
    <property type="project" value="UniProtKB-EC"/>
</dbReference>
<evidence type="ECO:0000256" key="8">
    <source>
        <dbReference type="SAM" id="SignalP"/>
    </source>
</evidence>
<dbReference type="STRING" id="869213.GCA_000517085_02909"/>
<protein>
    <recommendedName>
        <fullName evidence="2">cellulase</fullName>
        <ecNumber evidence="2">3.2.1.4</ecNumber>
    </recommendedName>
</protein>
<dbReference type="SUPFAM" id="SSF49373">
    <property type="entry name" value="Invasin/intimin cell-adhesion fragments"/>
    <property type="match status" value="1"/>
</dbReference>
<dbReference type="Pfam" id="PF18666">
    <property type="entry name" value="CBM64"/>
    <property type="match status" value="1"/>
</dbReference>
<dbReference type="InterPro" id="IPR041438">
    <property type="entry name" value="CBM64"/>
</dbReference>
<dbReference type="EMBL" id="BAMD01000070">
    <property type="protein sequence ID" value="GAF05133.1"/>
    <property type="molecule type" value="Genomic_DNA"/>
</dbReference>
<organism evidence="10 11">
    <name type="scientific">Saccharicrinis fermentans DSM 9555 = JCM 21142</name>
    <dbReference type="NCBI Taxonomy" id="869213"/>
    <lineage>
        <taxon>Bacteria</taxon>
        <taxon>Pseudomonadati</taxon>
        <taxon>Bacteroidota</taxon>
        <taxon>Bacteroidia</taxon>
        <taxon>Marinilabiliales</taxon>
        <taxon>Marinilabiliaceae</taxon>
        <taxon>Saccharicrinis</taxon>
    </lineage>
</organism>
<keyword evidence="4" id="KW-0136">Cellulose degradation</keyword>
<evidence type="ECO:0000313" key="10">
    <source>
        <dbReference type="EMBL" id="GAF05133.1"/>
    </source>
</evidence>
<dbReference type="SUPFAM" id="SSF51445">
    <property type="entry name" value="(Trans)glycosidases"/>
    <property type="match status" value="1"/>
</dbReference>
<dbReference type="InterPro" id="IPR013378">
    <property type="entry name" value="InlB-like_B-rpt"/>
</dbReference>
<comment type="caution">
    <text evidence="10">The sequence shown here is derived from an EMBL/GenBank/DDBJ whole genome shotgun (WGS) entry which is preliminary data.</text>
</comment>
<dbReference type="Pfam" id="PF00150">
    <property type="entry name" value="Cellulase"/>
    <property type="match status" value="1"/>
</dbReference>
<dbReference type="RefSeq" id="WP_052343219.1">
    <property type="nucleotide sequence ID" value="NZ_BAMD01000070.1"/>
</dbReference>
<proteinExistence type="predicted"/>
<keyword evidence="6" id="KW-0326">Glycosidase</keyword>
<name>W7YCD7_9BACT</name>
<dbReference type="OrthoDB" id="9800955at2"/>
<feature type="domain" description="BIG2" evidence="9">
    <location>
        <begin position="412"/>
        <end position="489"/>
    </location>
</feature>
<dbReference type="eggNOG" id="COG5492">
    <property type="taxonomic scope" value="Bacteria"/>
</dbReference>
<dbReference type="Proteomes" id="UP000019402">
    <property type="component" value="Unassembled WGS sequence"/>
</dbReference>
<evidence type="ECO:0000256" key="1">
    <source>
        <dbReference type="ARBA" id="ARBA00000966"/>
    </source>
</evidence>
<evidence type="ECO:0000256" key="5">
    <source>
        <dbReference type="ARBA" id="ARBA00023277"/>
    </source>
</evidence>
<dbReference type="NCBIfam" id="TIGR04183">
    <property type="entry name" value="Por_Secre_tail"/>
    <property type="match status" value="1"/>
</dbReference>
<dbReference type="InterPro" id="IPR003343">
    <property type="entry name" value="Big_2"/>
</dbReference>
<keyword evidence="11" id="KW-1185">Reference proteome</keyword>
<dbReference type="InterPro" id="IPR026444">
    <property type="entry name" value="Secre_tail"/>
</dbReference>
<evidence type="ECO:0000256" key="4">
    <source>
        <dbReference type="ARBA" id="ARBA00023001"/>
    </source>
</evidence>
<dbReference type="InterPro" id="IPR017853">
    <property type="entry name" value="GH"/>
</dbReference>
<evidence type="ECO:0000256" key="3">
    <source>
        <dbReference type="ARBA" id="ARBA00022801"/>
    </source>
</evidence>
<dbReference type="AlphaFoldDB" id="W7YCD7"/>
<dbReference type="PANTHER" id="PTHR35923">
    <property type="entry name" value="MAJOR EXTRACELLULAR ENDOGLUCANASE"/>
    <property type="match status" value="1"/>
</dbReference>
<dbReference type="GO" id="GO:0030245">
    <property type="term" value="P:cellulose catabolic process"/>
    <property type="evidence" value="ECO:0007669"/>
    <property type="project" value="UniProtKB-KW"/>
</dbReference>
<evidence type="ECO:0000313" key="11">
    <source>
        <dbReference type="Proteomes" id="UP000019402"/>
    </source>
</evidence>
<dbReference type="PANTHER" id="PTHR35923:SF2">
    <property type="entry name" value="ENDOGLUCANASE"/>
    <property type="match status" value="1"/>
</dbReference>
<keyword evidence="8" id="KW-0732">Signal</keyword>
<dbReference type="InterPro" id="IPR008964">
    <property type="entry name" value="Invasin/intimin_cell_adhesion"/>
</dbReference>
<keyword evidence="3" id="KW-0378">Hydrolase</keyword>
<dbReference type="Gene3D" id="2.60.40.1080">
    <property type="match status" value="1"/>
</dbReference>
<dbReference type="SMART" id="SM00635">
    <property type="entry name" value="BID_2"/>
    <property type="match status" value="1"/>
</dbReference>
<gene>
    <name evidence="10" type="ORF">JCM21142_93857</name>
</gene>
<dbReference type="EC" id="3.2.1.4" evidence="2"/>
<accession>W7YCD7</accession>
<dbReference type="Pfam" id="PF02368">
    <property type="entry name" value="Big_2"/>
    <property type="match status" value="1"/>
</dbReference>
<dbReference type="Pfam" id="PF18998">
    <property type="entry name" value="Flg_new_2"/>
    <property type="match status" value="1"/>
</dbReference>
<feature type="signal peptide" evidence="8">
    <location>
        <begin position="1"/>
        <end position="21"/>
    </location>
</feature>
<comment type="catalytic activity">
    <reaction evidence="1">
        <text>Endohydrolysis of (1-&gt;4)-beta-D-glucosidic linkages in cellulose, lichenin and cereal beta-D-glucans.</text>
        <dbReference type="EC" id="3.2.1.4"/>
    </reaction>
</comment>